<gene>
    <name evidence="1" type="ordered locus">RB7271</name>
</gene>
<dbReference type="KEGG" id="rba:RB7271"/>
<dbReference type="HOGENOM" id="CLU_2846923_0_0_0"/>
<dbReference type="AlphaFoldDB" id="Q7UNY7"/>
<evidence type="ECO:0000313" key="1">
    <source>
        <dbReference type="EMBL" id="CAD75278.1"/>
    </source>
</evidence>
<organism evidence="1 2">
    <name type="scientific">Rhodopirellula baltica (strain DSM 10527 / NCIMB 13988 / SH1)</name>
    <dbReference type="NCBI Taxonomy" id="243090"/>
    <lineage>
        <taxon>Bacteria</taxon>
        <taxon>Pseudomonadati</taxon>
        <taxon>Planctomycetota</taxon>
        <taxon>Planctomycetia</taxon>
        <taxon>Pirellulales</taxon>
        <taxon>Pirellulaceae</taxon>
        <taxon>Rhodopirellula</taxon>
    </lineage>
</organism>
<name>Q7UNY7_RHOBA</name>
<accession>Q7UNY7</accession>
<reference evidence="1 2" key="1">
    <citation type="journal article" date="2003" name="Proc. Natl. Acad. Sci. U.S.A.">
        <title>Complete genome sequence of the marine planctomycete Pirellula sp. strain 1.</title>
        <authorList>
            <person name="Gloeckner F.O."/>
            <person name="Kube M."/>
            <person name="Bauer M."/>
            <person name="Teeling H."/>
            <person name="Lombardot T."/>
            <person name="Ludwig W."/>
            <person name="Gade D."/>
            <person name="Beck A."/>
            <person name="Borzym K."/>
            <person name="Heitmann K."/>
            <person name="Rabus R."/>
            <person name="Schlesner H."/>
            <person name="Amann R."/>
            <person name="Reinhardt R."/>
        </authorList>
    </citation>
    <scope>NUCLEOTIDE SEQUENCE [LARGE SCALE GENOMIC DNA]</scope>
    <source>
        <strain evidence="2">DSM 10527 / NCIMB 13988 / SH1</strain>
    </source>
</reference>
<evidence type="ECO:0000313" key="2">
    <source>
        <dbReference type="Proteomes" id="UP000001025"/>
    </source>
</evidence>
<sequence length="65" mass="7216">MKERAAPTATCSGAKALGQFADPPRFLHPNELLDFSPRDVEAKAQVVVRFHERNRCGGGRHQVML</sequence>
<dbReference type="EnsemblBacteria" id="CAD75278">
    <property type="protein sequence ID" value="CAD75278"/>
    <property type="gene ID" value="RB7271"/>
</dbReference>
<dbReference type="EMBL" id="BX294145">
    <property type="protein sequence ID" value="CAD75278.1"/>
    <property type="molecule type" value="Genomic_DNA"/>
</dbReference>
<keyword evidence="2" id="KW-1185">Reference proteome</keyword>
<dbReference type="Proteomes" id="UP000001025">
    <property type="component" value="Chromosome"/>
</dbReference>
<dbReference type="InParanoid" id="Q7UNY7"/>
<protein>
    <submittedName>
        <fullName evidence="1">Uncharacterized protein</fullName>
    </submittedName>
</protein>
<proteinExistence type="predicted"/>
<dbReference type="STRING" id="243090.RB7271"/>